<keyword evidence="3" id="KW-0731">Sigma factor</keyword>
<dbReference type="InterPro" id="IPR039425">
    <property type="entry name" value="RNA_pol_sigma-70-like"/>
</dbReference>
<dbReference type="GO" id="GO:0003677">
    <property type="term" value="F:DNA binding"/>
    <property type="evidence" value="ECO:0007669"/>
    <property type="project" value="UniProtKB-KW"/>
</dbReference>
<dbReference type="Proteomes" id="UP000198670">
    <property type="component" value="Unassembled WGS sequence"/>
</dbReference>
<keyword evidence="4" id="KW-0238">DNA-binding</keyword>
<evidence type="ECO:0000256" key="4">
    <source>
        <dbReference type="ARBA" id="ARBA00023125"/>
    </source>
</evidence>
<dbReference type="RefSeq" id="WP_090630143.1">
    <property type="nucleotide sequence ID" value="NZ_FOQO01000011.1"/>
</dbReference>
<dbReference type="GO" id="GO:0016987">
    <property type="term" value="F:sigma factor activity"/>
    <property type="evidence" value="ECO:0007669"/>
    <property type="project" value="UniProtKB-KW"/>
</dbReference>
<organism evidence="8 9">
    <name type="scientific">Parapedobacter indicus</name>
    <dbReference type="NCBI Taxonomy" id="1477437"/>
    <lineage>
        <taxon>Bacteria</taxon>
        <taxon>Pseudomonadati</taxon>
        <taxon>Bacteroidota</taxon>
        <taxon>Sphingobacteriia</taxon>
        <taxon>Sphingobacteriales</taxon>
        <taxon>Sphingobacteriaceae</taxon>
        <taxon>Parapedobacter</taxon>
    </lineage>
</organism>
<dbReference type="CDD" id="cd06171">
    <property type="entry name" value="Sigma70_r4"/>
    <property type="match status" value="1"/>
</dbReference>
<dbReference type="InterPro" id="IPR007627">
    <property type="entry name" value="RNA_pol_sigma70_r2"/>
</dbReference>
<dbReference type="PANTHER" id="PTHR43133">
    <property type="entry name" value="RNA POLYMERASE ECF-TYPE SIGMA FACTO"/>
    <property type="match status" value="1"/>
</dbReference>
<evidence type="ECO:0000256" key="2">
    <source>
        <dbReference type="ARBA" id="ARBA00023015"/>
    </source>
</evidence>
<feature type="domain" description="RNA polymerase sigma-70 region 2" evidence="6">
    <location>
        <begin position="27"/>
        <end position="95"/>
    </location>
</feature>
<sequence>MHAKPSYTEAQLIELLKLKNQRAYNYLYDNYSAAIYGVICKVVGDEDEAADVMQEAFIRIWRNIEQYNADKGRLFTWMLNVARNLAIDYIRSAQSRKSSKTESLTESTPLGAPGYTDAIKIDHVGLNAVLDKLTVEQKKIIDMAYFQGYTQEEIAEELDMPLGTVKTRARAALMKLKHLFV</sequence>
<comment type="similarity">
    <text evidence="1">Belongs to the sigma-70 factor family. ECF subfamily.</text>
</comment>
<keyword evidence="9" id="KW-1185">Reference proteome</keyword>
<dbReference type="Pfam" id="PF04542">
    <property type="entry name" value="Sigma70_r2"/>
    <property type="match status" value="1"/>
</dbReference>
<dbReference type="GO" id="GO:0006352">
    <property type="term" value="P:DNA-templated transcription initiation"/>
    <property type="evidence" value="ECO:0007669"/>
    <property type="project" value="InterPro"/>
</dbReference>
<evidence type="ECO:0000313" key="9">
    <source>
        <dbReference type="Proteomes" id="UP000198670"/>
    </source>
</evidence>
<evidence type="ECO:0000256" key="5">
    <source>
        <dbReference type="ARBA" id="ARBA00023163"/>
    </source>
</evidence>
<dbReference type="Pfam" id="PF04545">
    <property type="entry name" value="Sigma70_r4"/>
    <property type="match status" value="1"/>
</dbReference>
<dbReference type="InterPro" id="IPR036388">
    <property type="entry name" value="WH-like_DNA-bd_sf"/>
</dbReference>
<evidence type="ECO:0000259" key="7">
    <source>
        <dbReference type="Pfam" id="PF04545"/>
    </source>
</evidence>
<dbReference type="SUPFAM" id="SSF88946">
    <property type="entry name" value="Sigma2 domain of RNA polymerase sigma factors"/>
    <property type="match status" value="1"/>
</dbReference>
<dbReference type="InterPro" id="IPR013324">
    <property type="entry name" value="RNA_pol_sigma_r3/r4-like"/>
</dbReference>
<dbReference type="InterPro" id="IPR007630">
    <property type="entry name" value="RNA_pol_sigma70_r4"/>
</dbReference>
<name>A0A1I3SKE1_9SPHI</name>
<feature type="domain" description="RNA polymerase sigma-70 region 4" evidence="7">
    <location>
        <begin position="129"/>
        <end position="178"/>
    </location>
</feature>
<reference evidence="8 9" key="1">
    <citation type="submission" date="2016-10" db="EMBL/GenBank/DDBJ databases">
        <authorList>
            <person name="de Groot N.N."/>
        </authorList>
    </citation>
    <scope>NUCLEOTIDE SEQUENCE [LARGE SCALE GENOMIC DNA]</scope>
    <source>
        <strain evidence="8 9">RK1</strain>
    </source>
</reference>
<keyword evidence="5" id="KW-0804">Transcription</keyword>
<accession>A0A1I3SKE1</accession>
<dbReference type="OrthoDB" id="9790423at2"/>
<evidence type="ECO:0000256" key="1">
    <source>
        <dbReference type="ARBA" id="ARBA00010641"/>
    </source>
</evidence>
<dbReference type="Gene3D" id="1.10.1740.10">
    <property type="match status" value="1"/>
</dbReference>
<evidence type="ECO:0000259" key="6">
    <source>
        <dbReference type="Pfam" id="PF04542"/>
    </source>
</evidence>
<dbReference type="EMBL" id="FOQO01000011">
    <property type="protein sequence ID" value="SFJ58632.1"/>
    <property type="molecule type" value="Genomic_DNA"/>
</dbReference>
<dbReference type="STRING" id="1477437.SAMN05444682_11173"/>
<dbReference type="NCBIfam" id="TIGR02937">
    <property type="entry name" value="sigma70-ECF"/>
    <property type="match status" value="1"/>
</dbReference>
<dbReference type="SUPFAM" id="SSF88659">
    <property type="entry name" value="Sigma3 and sigma4 domains of RNA polymerase sigma factors"/>
    <property type="match status" value="1"/>
</dbReference>
<evidence type="ECO:0000313" key="8">
    <source>
        <dbReference type="EMBL" id="SFJ58632.1"/>
    </source>
</evidence>
<evidence type="ECO:0000256" key="3">
    <source>
        <dbReference type="ARBA" id="ARBA00023082"/>
    </source>
</evidence>
<keyword evidence="2" id="KW-0805">Transcription regulation</keyword>
<proteinExistence type="inferred from homology"/>
<dbReference type="PANTHER" id="PTHR43133:SF62">
    <property type="entry name" value="RNA POLYMERASE SIGMA FACTOR SIGZ"/>
    <property type="match status" value="1"/>
</dbReference>
<gene>
    <name evidence="8" type="ORF">SAMN05444682_11173</name>
</gene>
<protein>
    <submittedName>
        <fullName evidence="8">RNA polymerase sigma-70 factor, ECF subfamily</fullName>
    </submittedName>
</protein>
<dbReference type="InterPro" id="IPR014284">
    <property type="entry name" value="RNA_pol_sigma-70_dom"/>
</dbReference>
<dbReference type="InterPro" id="IPR013325">
    <property type="entry name" value="RNA_pol_sigma_r2"/>
</dbReference>
<dbReference type="Gene3D" id="1.10.10.10">
    <property type="entry name" value="Winged helix-like DNA-binding domain superfamily/Winged helix DNA-binding domain"/>
    <property type="match status" value="1"/>
</dbReference>
<dbReference type="AlphaFoldDB" id="A0A1I3SKE1"/>